<evidence type="ECO:0000313" key="5">
    <source>
        <dbReference type="EMBL" id="CAL2105378.1"/>
    </source>
</evidence>
<name>A0ABP1F4N3_9FLAO</name>
<evidence type="ECO:0000256" key="4">
    <source>
        <dbReference type="SAM" id="SignalP"/>
    </source>
</evidence>
<dbReference type="InterPro" id="IPR011043">
    <property type="entry name" value="Gal_Oxase/kelch_b-propeller"/>
</dbReference>
<dbReference type="InterPro" id="IPR052574">
    <property type="entry name" value="CDIRP"/>
</dbReference>
<sequence>MKKKILFIAIIFSLLSYSQNNCSLDEAKFSGIVTTTNVGAAKFKASDATSNYRFGERVAIDGNIAVTVSRSNSVEAGKVYVYVNDGSGNWSQQTILTASDGFAGDNFGSSVALEGNYLVVGARSQINESGIDTGAVYLFEYNGSNTWTEVAVFEPSDGSSGDRFGESVSIEGNLILVGARDGSVGGCAYLYENDGTNTFTYSETKLEPQVQSNYSGARFGYDVLVKDGRAYVGGPADYSSVGRASAGSVQIWDQANDGSWSRTHRLRGTETSEYFGSAISVDGDYLAIGAYNFEVSSTPEADQGRVFVYEADINGDYLDANRVMVQNDDKDSYNDQRFGTDVVIDNGFLYVGTFGNGSNSTDAVYIFKDNGTNNWTQISKIISGAGWDEFSNRAVAVSYPNLLIGQNEGDSPSNSGTIYFVSLASEVTPTASVTEITRSLISQNNGSIKVNFNDEVTRSEIKFSIDGGTTYPYVFSDDATEGEITNLGVGSYHLKAIFNNGSCTLDLGTVSVSQAQYTTIPDPNFEAALNALGYDDISGDGQVPTSYIDSVTSLDVNNQNISDLTGINDFIALESLKLQYNNLTSLDVSSLVKLKTLWAANGNIFTTIDVSNNTALEDFRLRQFKGTTVDLSNNIALKRFACTSCDITSLDTSTNVNLSFLDLWDSDIASIDVSSNVSLETLDVAYTNITSLDLSLNTIFKNLIANDISSLTVLNIKNGANTNITGFNTSNTPVGCILVDNTTYSTTNWTNVDVASSFSDTYCEYTTIPDPNFEARLEALGYDDISGDGQVPTELIKTITSLDVSNQSISDLAGIENFIALVDLNCENNSLTSLDVSNNINLQSLIFNENNIATLTLGANTNLGSITGKYNQLNSIDITQNTGLTFLNLRNNPFTSIDVSNNPLLETINIRECTNVTSLDASTNANLKFLYLQDVALTSIDISQNTLLEVIALERNNLSNLDVSNNAALRQLRVSDNNLSRLDASNNPALTRISCDNNQLTFLDVQNGNNTAIINTDFNATGNTSLRCIKVDDITWSTNNWTNVDSGITFYNSGICRYTTIPDANFEAALENLGYDDISGDGRVPTQNIEIVTSLDLRSDAIADLTGIEDFIALVSLNLKNNSLTSINLTNNTVLETLGISENNLTSIDLSENINLKSLDIGANPITALDVSNNIALTRLECPVTDITAIDVSKLTKLTFLELFQTDITTLDISNNLVLKNLILYKTKLTTLEVSLNTELTELRIDNTDITTIDLSTNTKLIEVRVNGSDITSIDLTNQLALTQFYGQTGVLEYVNIRNGNNTNITNFDVRNNDDLTCVTVDNASYSTTNWTDIGTSTSFTEGNYCNYTAIPDSTFEAKLESLGYDDISGDGQVPTALIEVVTSLNVNDLGINELTGIEDFTALITLNARGNNFTTLNVSKNTLLEHLYVNNNNLSSIDVTNNLVLRNLNIGSNDITSLDVSNNPDLRDLWVQGNGGLTSLDLSNNLDLRELYTYSSGVSTLDLSFHVELRILSAYRTSITTIDLSNNTKLKVLRVDETNVTELDLSNNPDIETLRVNDTEITTLDLSNQITLEKLWAHDTNLSYLNVRNGNNTNVTTFEIENSPNLTCVLVDDATYSTTNWTNKDANTNFNETTCDYVLVDIKVFLQGAYINPNSGEESLMRDDLRIASGVYGTTSPYSDGATISDAVKLDAVGENSMVDWVWVELREANNPSVIITGKSGVLQRDGDIVEPTDDRNFPLSFKVSSGNYYIVIKHRNHLSIMTSSVISLSKITTSIDFISNDSSVAGGSNAVVNMGDGVFAMIAGDVDENGQVQNIDTNSIIQQLGVSGYNKADLDMNGQVQNSDINNLLNPNLGKGEQLINSID</sequence>
<evidence type="ECO:0000256" key="1">
    <source>
        <dbReference type="ARBA" id="ARBA00022614"/>
    </source>
</evidence>
<dbReference type="RefSeq" id="WP_348737236.1">
    <property type="nucleotide sequence ID" value="NZ_CAXJRC010000006.1"/>
</dbReference>
<dbReference type="SUPFAM" id="SSF50965">
    <property type="entry name" value="Galactose oxidase, central domain"/>
    <property type="match status" value="1"/>
</dbReference>
<dbReference type="Pfam" id="PF14312">
    <property type="entry name" value="FG-GAP_2"/>
    <property type="match status" value="2"/>
</dbReference>
<dbReference type="PANTHER" id="PTHR47566">
    <property type="match status" value="1"/>
</dbReference>
<evidence type="ECO:0000313" key="6">
    <source>
        <dbReference type="Proteomes" id="UP001497602"/>
    </source>
</evidence>
<gene>
    <name evidence="5" type="ORF">T190115A13A_150009</name>
</gene>
<protein>
    <recommendedName>
        <fullName evidence="7">Secretion system C-terminal sorting domain-containing protein</fullName>
    </recommendedName>
</protein>
<keyword evidence="2 4" id="KW-0732">Signal</keyword>
<keyword evidence="6" id="KW-1185">Reference proteome</keyword>
<comment type="caution">
    <text evidence="5">The sequence shown here is derived from an EMBL/GenBank/DDBJ whole genome shotgun (WGS) entry which is preliminary data.</text>
</comment>
<dbReference type="InterPro" id="IPR001611">
    <property type="entry name" value="Leu-rich_rpt"/>
</dbReference>
<dbReference type="SUPFAM" id="SSF52058">
    <property type="entry name" value="L domain-like"/>
    <property type="match status" value="4"/>
</dbReference>
<dbReference type="EMBL" id="CAXJRC010000006">
    <property type="protein sequence ID" value="CAL2105378.1"/>
    <property type="molecule type" value="Genomic_DNA"/>
</dbReference>
<keyword evidence="3" id="KW-0677">Repeat</keyword>
<accession>A0ABP1F4N3</accession>
<dbReference type="InterPro" id="IPR032675">
    <property type="entry name" value="LRR_dom_sf"/>
</dbReference>
<keyword evidence="1" id="KW-0433">Leucine-rich repeat</keyword>
<dbReference type="PROSITE" id="PS00018">
    <property type="entry name" value="EF_HAND_1"/>
    <property type="match status" value="1"/>
</dbReference>
<dbReference type="Gene3D" id="3.80.10.10">
    <property type="entry name" value="Ribonuclease Inhibitor"/>
    <property type="match status" value="4"/>
</dbReference>
<dbReference type="PANTHER" id="PTHR47566:SF1">
    <property type="entry name" value="PROTEIN NUD1"/>
    <property type="match status" value="1"/>
</dbReference>
<dbReference type="InterPro" id="IPR028994">
    <property type="entry name" value="Integrin_alpha_N"/>
</dbReference>
<feature type="signal peptide" evidence="4">
    <location>
        <begin position="1"/>
        <end position="18"/>
    </location>
</feature>
<evidence type="ECO:0008006" key="7">
    <source>
        <dbReference type="Google" id="ProtNLM"/>
    </source>
</evidence>
<evidence type="ECO:0000256" key="2">
    <source>
        <dbReference type="ARBA" id="ARBA00022729"/>
    </source>
</evidence>
<evidence type="ECO:0000256" key="3">
    <source>
        <dbReference type="ARBA" id="ARBA00022737"/>
    </source>
</evidence>
<dbReference type="InterPro" id="IPR013517">
    <property type="entry name" value="FG-GAP"/>
</dbReference>
<dbReference type="PROSITE" id="PS51450">
    <property type="entry name" value="LRR"/>
    <property type="match status" value="1"/>
</dbReference>
<dbReference type="Proteomes" id="UP001497602">
    <property type="component" value="Unassembled WGS sequence"/>
</dbReference>
<reference evidence="5 6" key="1">
    <citation type="submission" date="2024-05" db="EMBL/GenBank/DDBJ databases">
        <authorList>
            <person name="Duchaud E."/>
        </authorList>
    </citation>
    <scope>NUCLEOTIDE SEQUENCE [LARGE SCALE GENOMIC DNA]</scope>
    <source>
        <strain evidence="5">Ena-SAMPLE-TAB-13-05-2024-13:56:06:370-140305</strain>
    </source>
</reference>
<dbReference type="InterPro" id="IPR018247">
    <property type="entry name" value="EF_Hand_1_Ca_BS"/>
</dbReference>
<organism evidence="5 6">
    <name type="scientific">Tenacibaculum vairaonense</name>
    <dbReference type="NCBI Taxonomy" id="3137860"/>
    <lineage>
        <taxon>Bacteria</taxon>
        <taxon>Pseudomonadati</taxon>
        <taxon>Bacteroidota</taxon>
        <taxon>Flavobacteriia</taxon>
        <taxon>Flavobacteriales</taxon>
        <taxon>Flavobacteriaceae</taxon>
        <taxon>Tenacibaculum</taxon>
    </lineage>
</organism>
<proteinExistence type="predicted"/>
<feature type="chain" id="PRO_5045669738" description="Secretion system C-terminal sorting domain-containing protein" evidence="4">
    <location>
        <begin position="19"/>
        <end position="1866"/>
    </location>
</feature>
<dbReference type="Gene3D" id="2.130.10.130">
    <property type="entry name" value="Integrin alpha, N-terminal"/>
    <property type="match status" value="2"/>
</dbReference>